<dbReference type="Proteomes" id="UP000294739">
    <property type="component" value="Unassembled WGS sequence"/>
</dbReference>
<keyword evidence="4" id="KW-0804">Transcription</keyword>
<keyword evidence="1" id="KW-0678">Repressor</keyword>
<evidence type="ECO:0000256" key="4">
    <source>
        <dbReference type="ARBA" id="ARBA00023163"/>
    </source>
</evidence>
<comment type="caution">
    <text evidence="7">The sequence shown here is derived from an EMBL/GenBank/DDBJ whole genome shotgun (WGS) entry which is preliminary data.</text>
</comment>
<proteinExistence type="predicted"/>
<dbReference type="EMBL" id="SMKZ01000026">
    <property type="protein sequence ID" value="TDE08270.1"/>
    <property type="molecule type" value="Genomic_DNA"/>
</dbReference>
<dbReference type="GO" id="GO:0000976">
    <property type="term" value="F:transcription cis-regulatory region binding"/>
    <property type="evidence" value="ECO:0007669"/>
    <property type="project" value="TreeGrafter"/>
</dbReference>
<dbReference type="Pfam" id="PF00440">
    <property type="entry name" value="TetR_N"/>
    <property type="match status" value="1"/>
</dbReference>
<accession>A0A4R5D8P5</accession>
<evidence type="ECO:0000313" key="7">
    <source>
        <dbReference type="EMBL" id="TDE08270.1"/>
    </source>
</evidence>
<dbReference type="SUPFAM" id="SSF48498">
    <property type="entry name" value="Tetracyclin repressor-like, C-terminal domain"/>
    <property type="match status" value="1"/>
</dbReference>
<name>A0A4R5D8P5_9ACTN</name>
<evidence type="ECO:0000256" key="5">
    <source>
        <dbReference type="PROSITE-ProRule" id="PRU00335"/>
    </source>
</evidence>
<dbReference type="InParanoid" id="A0A4R5D8P5"/>
<organism evidence="7 8">
    <name type="scientific">Jiangella asiatica</name>
    <dbReference type="NCBI Taxonomy" id="2530372"/>
    <lineage>
        <taxon>Bacteria</taxon>
        <taxon>Bacillati</taxon>
        <taxon>Actinomycetota</taxon>
        <taxon>Actinomycetes</taxon>
        <taxon>Jiangellales</taxon>
        <taxon>Jiangellaceae</taxon>
        <taxon>Jiangella</taxon>
    </lineage>
</organism>
<gene>
    <name evidence="7" type="ORF">E1269_18365</name>
</gene>
<keyword evidence="2" id="KW-0805">Transcription regulation</keyword>
<dbReference type="InterPro" id="IPR039538">
    <property type="entry name" value="BetI_C"/>
</dbReference>
<dbReference type="PROSITE" id="PS50977">
    <property type="entry name" value="HTH_TETR_2"/>
    <property type="match status" value="1"/>
</dbReference>
<evidence type="ECO:0000313" key="8">
    <source>
        <dbReference type="Proteomes" id="UP000294739"/>
    </source>
</evidence>
<dbReference type="Gene3D" id="1.10.357.10">
    <property type="entry name" value="Tetracycline Repressor, domain 2"/>
    <property type="match status" value="1"/>
</dbReference>
<evidence type="ECO:0000256" key="3">
    <source>
        <dbReference type="ARBA" id="ARBA00023125"/>
    </source>
</evidence>
<dbReference type="OrthoDB" id="9816296at2"/>
<dbReference type="RefSeq" id="WP_131897145.1">
    <property type="nucleotide sequence ID" value="NZ_SMKZ01000026.1"/>
</dbReference>
<dbReference type="PANTHER" id="PTHR30055:SF234">
    <property type="entry name" value="HTH-TYPE TRANSCRIPTIONAL REGULATOR BETI"/>
    <property type="match status" value="1"/>
</dbReference>
<dbReference type="Pfam" id="PF13977">
    <property type="entry name" value="TetR_C_6"/>
    <property type="match status" value="1"/>
</dbReference>
<dbReference type="InterPro" id="IPR001647">
    <property type="entry name" value="HTH_TetR"/>
</dbReference>
<evidence type="ECO:0000256" key="2">
    <source>
        <dbReference type="ARBA" id="ARBA00023015"/>
    </source>
</evidence>
<dbReference type="AlphaFoldDB" id="A0A4R5D8P5"/>
<keyword evidence="3 5" id="KW-0238">DNA-binding</keyword>
<evidence type="ECO:0000256" key="1">
    <source>
        <dbReference type="ARBA" id="ARBA00022491"/>
    </source>
</evidence>
<dbReference type="SUPFAM" id="SSF46689">
    <property type="entry name" value="Homeodomain-like"/>
    <property type="match status" value="1"/>
</dbReference>
<dbReference type="GO" id="GO:0003700">
    <property type="term" value="F:DNA-binding transcription factor activity"/>
    <property type="evidence" value="ECO:0007669"/>
    <property type="project" value="TreeGrafter"/>
</dbReference>
<dbReference type="InterPro" id="IPR009057">
    <property type="entry name" value="Homeodomain-like_sf"/>
</dbReference>
<protein>
    <submittedName>
        <fullName evidence="7">TetR family transcriptional regulator</fullName>
    </submittedName>
</protein>
<dbReference type="PANTHER" id="PTHR30055">
    <property type="entry name" value="HTH-TYPE TRANSCRIPTIONAL REGULATOR RUTR"/>
    <property type="match status" value="1"/>
</dbReference>
<sequence length="213" mass="22588">MPRTADHDARRRQIAAAVVGVVAADGFDAATVARVAAEAGVSVGLVQHYFASKDELLLFAYQQVTGDIGDRVAQLIADGDARRQPISVVVAASLAELLPLDERRRGEYRVARAFLGRALDNPSLASVARATAADLRGRLSAAVTNGKECGEVAPGVDAELAATRLAALVDGLGDQLYLEPQRRVGSRDLPAVARRTLGEALAETFTGECRHYR</sequence>
<dbReference type="InterPro" id="IPR036271">
    <property type="entry name" value="Tet_transcr_reg_TetR-rel_C_sf"/>
</dbReference>
<keyword evidence="8" id="KW-1185">Reference proteome</keyword>
<dbReference type="InterPro" id="IPR050109">
    <property type="entry name" value="HTH-type_TetR-like_transc_reg"/>
</dbReference>
<feature type="domain" description="HTH tetR-type" evidence="6">
    <location>
        <begin position="8"/>
        <end position="68"/>
    </location>
</feature>
<feature type="DNA-binding region" description="H-T-H motif" evidence="5">
    <location>
        <begin position="31"/>
        <end position="50"/>
    </location>
</feature>
<reference evidence="7 8" key="1">
    <citation type="submission" date="2019-03" db="EMBL/GenBank/DDBJ databases">
        <title>Draft genome sequences of novel Actinobacteria.</title>
        <authorList>
            <person name="Sahin N."/>
            <person name="Ay H."/>
            <person name="Saygin H."/>
        </authorList>
    </citation>
    <scope>NUCLEOTIDE SEQUENCE [LARGE SCALE GENOMIC DNA]</scope>
    <source>
        <strain evidence="7 8">5K138</strain>
    </source>
</reference>
<evidence type="ECO:0000259" key="6">
    <source>
        <dbReference type="PROSITE" id="PS50977"/>
    </source>
</evidence>